<evidence type="ECO:0000313" key="5">
    <source>
        <dbReference type="Proteomes" id="UP000698752"/>
    </source>
</evidence>
<evidence type="ECO:0000256" key="1">
    <source>
        <dbReference type="ARBA" id="ARBA00007169"/>
    </source>
</evidence>
<dbReference type="EMBL" id="JAAEDI010000008">
    <property type="protein sequence ID" value="MBR0649836.1"/>
    <property type="molecule type" value="Genomic_DNA"/>
</dbReference>
<reference evidence="5" key="1">
    <citation type="journal article" date="2021" name="Syst. Appl. Microbiol.">
        <title>Roseomonas hellenica sp. nov., isolated from roots of wild-growing Alkanna tinctoria.</title>
        <authorList>
            <person name="Rat A."/>
            <person name="Naranjo H.D."/>
            <person name="Lebbe L."/>
            <person name="Cnockaert M."/>
            <person name="Krigas N."/>
            <person name="Grigoriadou K."/>
            <person name="Maloupa E."/>
            <person name="Willems A."/>
        </authorList>
    </citation>
    <scope>NUCLEOTIDE SEQUENCE [LARGE SCALE GENOMIC DNA]</scope>
    <source>
        <strain evidence="5">LMG 31159</strain>
    </source>
</reference>
<evidence type="ECO:0000313" key="4">
    <source>
        <dbReference type="EMBL" id="MBR0649836.1"/>
    </source>
</evidence>
<dbReference type="InterPro" id="IPR001031">
    <property type="entry name" value="Thioesterase"/>
</dbReference>
<gene>
    <name evidence="4" type="ORF">GXW78_09190</name>
</gene>
<dbReference type="Pfam" id="PF00975">
    <property type="entry name" value="Thioesterase"/>
    <property type="match status" value="1"/>
</dbReference>
<dbReference type="Proteomes" id="UP000698752">
    <property type="component" value="Unassembled WGS sequence"/>
</dbReference>
<protein>
    <submittedName>
        <fullName evidence="4">Thioesterase</fullName>
    </submittedName>
</protein>
<dbReference type="Gene3D" id="3.40.50.1820">
    <property type="entry name" value="alpha/beta hydrolase"/>
    <property type="match status" value="1"/>
</dbReference>
<dbReference type="InterPro" id="IPR029058">
    <property type="entry name" value="AB_hydrolase_fold"/>
</dbReference>
<keyword evidence="5" id="KW-1185">Reference proteome</keyword>
<dbReference type="PANTHER" id="PTHR11487:SF0">
    <property type="entry name" value="S-ACYL FATTY ACID SYNTHASE THIOESTERASE, MEDIUM CHAIN"/>
    <property type="match status" value="1"/>
</dbReference>
<dbReference type="RefSeq" id="WP_211868100.1">
    <property type="nucleotide sequence ID" value="NZ_JAAEDI010000008.1"/>
</dbReference>
<keyword evidence="2" id="KW-0378">Hydrolase</keyword>
<name>A0ABS5EFN6_9PROT</name>
<proteinExistence type="inferred from homology"/>
<evidence type="ECO:0000259" key="3">
    <source>
        <dbReference type="SMART" id="SM00824"/>
    </source>
</evidence>
<accession>A0ABS5EFN6</accession>
<dbReference type="InterPro" id="IPR020802">
    <property type="entry name" value="TesA-like"/>
</dbReference>
<dbReference type="SUPFAM" id="SSF53474">
    <property type="entry name" value="alpha/beta-Hydrolases"/>
    <property type="match status" value="1"/>
</dbReference>
<sequence>MTGDAWFPLAPGTGETLVFCFPFAGGSATFYRPWIAPASAAGLAVLPVELPGRGLRRQEAPQRDLPMLIEALGPALRDRLDRRFILFGHSLGALLAFETARHLRRRYALTPAALVVSGRYPPHRRGNPDRFRHALPPPRFLAALKELGGTTPEILAHPDLMALAEPPLRADFALTELYAHVEEAALDCPILALTGEADAEVSVAEMAEWSRHAAAGFELVTMPGDHFYLRDRTPEMVAHLTRCAAPA</sequence>
<evidence type="ECO:0000256" key="2">
    <source>
        <dbReference type="ARBA" id="ARBA00022801"/>
    </source>
</evidence>
<comment type="similarity">
    <text evidence="1">Belongs to the thioesterase family.</text>
</comment>
<dbReference type="InterPro" id="IPR012223">
    <property type="entry name" value="TEII"/>
</dbReference>
<feature type="domain" description="Thioesterase TesA-like" evidence="3">
    <location>
        <begin position="19"/>
        <end position="241"/>
    </location>
</feature>
<dbReference type="SMART" id="SM00824">
    <property type="entry name" value="PKS_TE"/>
    <property type="match status" value="1"/>
</dbReference>
<organism evidence="4 5">
    <name type="scientific">Neoroseomonas terrae</name>
    <dbReference type="NCBI Taxonomy" id="424799"/>
    <lineage>
        <taxon>Bacteria</taxon>
        <taxon>Pseudomonadati</taxon>
        <taxon>Pseudomonadota</taxon>
        <taxon>Alphaproteobacteria</taxon>
        <taxon>Acetobacterales</taxon>
        <taxon>Acetobacteraceae</taxon>
        <taxon>Neoroseomonas</taxon>
    </lineage>
</organism>
<dbReference type="PANTHER" id="PTHR11487">
    <property type="entry name" value="THIOESTERASE"/>
    <property type="match status" value="1"/>
</dbReference>
<comment type="caution">
    <text evidence="4">The sequence shown here is derived from an EMBL/GenBank/DDBJ whole genome shotgun (WGS) entry which is preliminary data.</text>
</comment>